<comment type="caution">
    <text evidence="1">The sequence shown here is derived from an EMBL/GenBank/DDBJ whole genome shotgun (WGS) entry which is preliminary data.</text>
</comment>
<dbReference type="EMBL" id="CM051399">
    <property type="protein sequence ID" value="KAJ4716296.1"/>
    <property type="molecule type" value="Genomic_DNA"/>
</dbReference>
<name>A0ACC1XYS3_MELAZ</name>
<evidence type="ECO:0000313" key="2">
    <source>
        <dbReference type="Proteomes" id="UP001164539"/>
    </source>
</evidence>
<gene>
    <name evidence="1" type="ORF">OWV82_011335</name>
</gene>
<protein>
    <submittedName>
        <fullName evidence="1">Transcription factor bHLH95-like</fullName>
    </submittedName>
</protein>
<proteinExistence type="predicted"/>
<reference evidence="1 2" key="1">
    <citation type="journal article" date="2023" name="Science">
        <title>Complex scaffold remodeling in plant triterpene biosynthesis.</title>
        <authorList>
            <person name="De La Pena R."/>
            <person name="Hodgson H."/>
            <person name="Liu J.C."/>
            <person name="Stephenson M.J."/>
            <person name="Martin A.C."/>
            <person name="Owen C."/>
            <person name="Harkess A."/>
            <person name="Leebens-Mack J."/>
            <person name="Jimenez L.E."/>
            <person name="Osbourn A."/>
            <person name="Sattely E.S."/>
        </authorList>
    </citation>
    <scope>NUCLEOTIDE SEQUENCE [LARGE SCALE GENOMIC DNA]</scope>
    <source>
        <strain evidence="2">cv. JPN11</strain>
        <tissue evidence="1">Leaf</tissue>
    </source>
</reference>
<organism evidence="1 2">
    <name type="scientific">Melia azedarach</name>
    <name type="common">Chinaberry tree</name>
    <dbReference type="NCBI Taxonomy" id="155640"/>
    <lineage>
        <taxon>Eukaryota</taxon>
        <taxon>Viridiplantae</taxon>
        <taxon>Streptophyta</taxon>
        <taxon>Embryophyta</taxon>
        <taxon>Tracheophyta</taxon>
        <taxon>Spermatophyta</taxon>
        <taxon>Magnoliopsida</taxon>
        <taxon>eudicotyledons</taxon>
        <taxon>Gunneridae</taxon>
        <taxon>Pentapetalae</taxon>
        <taxon>rosids</taxon>
        <taxon>malvids</taxon>
        <taxon>Sapindales</taxon>
        <taxon>Meliaceae</taxon>
        <taxon>Melia</taxon>
    </lineage>
</organism>
<dbReference type="Proteomes" id="UP001164539">
    <property type="component" value="Chromosome 6"/>
</dbReference>
<keyword evidence="2" id="KW-1185">Reference proteome</keyword>
<sequence length="331" mass="36019">MSVEGEGAGGGENESFVQENQSWALSISDNSGRSEDGILLRKNPASQLPPSNSNGPKVLMDEGNINEAAAAARGAAPSKKRDRGNGGVGKDNGNFKGSGEVKETGESEQEIHIWTERERRKKMRNMFANLHALLPQLPPKADKSTIVDEAVSYIKTLQQTLQKLQKQKLERLQGVSSFGFEPSVITPQKLAAFNSSSRDAFLADKIQGSSANLVGAIDATNSSNFPSVSPNYPVIFQTWTSSNVVLNICGDEAHISICSFKKPGLFSTICYVLEKHNIEVISAQVSSDFTRRMYMIQAHVNGASDQFTEGVLPVEEIYKQAASELMFWISS</sequence>
<evidence type="ECO:0000313" key="1">
    <source>
        <dbReference type="EMBL" id="KAJ4716296.1"/>
    </source>
</evidence>
<accession>A0ACC1XYS3</accession>